<comment type="caution">
    <text evidence="2">The sequence shown here is derived from an EMBL/GenBank/DDBJ whole genome shotgun (WGS) entry which is preliminary data.</text>
</comment>
<evidence type="ECO:0000256" key="1">
    <source>
        <dbReference type="SAM" id="SignalP"/>
    </source>
</evidence>
<name>A0A9X2C2E3_9BURK</name>
<dbReference type="EMBL" id="JAJLJH010000003">
    <property type="protein sequence ID" value="MCK9686734.1"/>
    <property type="molecule type" value="Genomic_DNA"/>
</dbReference>
<proteinExistence type="predicted"/>
<feature type="signal peptide" evidence="1">
    <location>
        <begin position="1"/>
        <end position="24"/>
    </location>
</feature>
<keyword evidence="1" id="KW-0732">Signal</keyword>
<dbReference type="PROSITE" id="PS51257">
    <property type="entry name" value="PROKAR_LIPOPROTEIN"/>
    <property type="match status" value="1"/>
</dbReference>
<reference evidence="2" key="1">
    <citation type="submission" date="2021-11" db="EMBL/GenBank/DDBJ databases">
        <title>BS-T2-15 a new species belonging to the Comamonadaceae family isolated from the soil of a French oak forest.</title>
        <authorList>
            <person name="Mieszkin S."/>
            <person name="Alain K."/>
        </authorList>
    </citation>
    <scope>NUCLEOTIDE SEQUENCE</scope>
    <source>
        <strain evidence="2">BS-T2-15</strain>
    </source>
</reference>
<feature type="chain" id="PRO_5040962545" evidence="1">
    <location>
        <begin position="25"/>
        <end position="351"/>
    </location>
</feature>
<dbReference type="Proteomes" id="UP001139353">
    <property type="component" value="Unassembled WGS sequence"/>
</dbReference>
<gene>
    <name evidence="2" type="ORF">LPC04_13560</name>
</gene>
<dbReference type="RefSeq" id="WP_275682775.1">
    <property type="nucleotide sequence ID" value="NZ_JAJLJH010000003.1"/>
</dbReference>
<evidence type="ECO:0000313" key="2">
    <source>
        <dbReference type="EMBL" id="MCK9686734.1"/>
    </source>
</evidence>
<dbReference type="AlphaFoldDB" id="A0A9X2C2E3"/>
<sequence>MTKIPTHSAFAAALLSLAAGSASACATCGCSLSTDAATGYPTRPGWSVSLQFDDIDQSQLRHGSRAVSTSAVAAINDAGGDQEVEHDTVNRYTTLGIAYAPNDDWGLRVLVPWVDRGHSTYASATNPVTQDQLSTAKIKGLGDLRLMATYQGLLEERNLGLQLGIKLPTGHYGGANADGTGVVGRHPATFRGGPLSTNDSPDNLVDTSLQPGTGTTDVIVGAYFHQAVATNIDAFVNAQYQSAFAQRLHGAGQDFRVGNTTFASFGARYEANPEVVPQLQVNVSHKSADQGALADNPDSAGTVVYLSPGVTGVLGDHVQAFAFVQLPVASHLVGYQLAPRWTGSAGVSYSF</sequence>
<evidence type="ECO:0000313" key="3">
    <source>
        <dbReference type="Proteomes" id="UP001139353"/>
    </source>
</evidence>
<keyword evidence="3" id="KW-1185">Reference proteome</keyword>
<organism evidence="2 3">
    <name type="scientific">Scleromatobacter humisilvae</name>
    <dbReference type="NCBI Taxonomy" id="2897159"/>
    <lineage>
        <taxon>Bacteria</taxon>
        <taxon>Pseudomonadati</taxon>
        <taxon>Pseudomonadota</taxon>
        <taxon>Betaproteobacteria</taxon>
        <taxon>Burkholderiales</taxon>
        <taxon>Sphaerotilaceae</taxon>
        <taxon>Scleromatobacter</taxon>
    </lineage>
</organism>
<accession>A0A9X2C2E3</accession>
<protein>
    <submittedName>
        <fullName evidence="2">Transporter</fullName>
    </submittedName>
</protein>